<evidence type="ECO:0000313" key="7">
    <source>
        <dbReference type="EMBL" id="RHE27874.1"/>
    </source>
</evidence>
<reference evidence="2" key="4">
    <citation type="journal article" date="2020" name="Cell Host Microbe">
        <title>Functional and Genomic Variation between Human-Derived Isolates of Lachnospiraceae Reveals Inter- and Intra-Species Diversity.</title>
        <authorList>
            <person name="Sorbara M.T."/>
            <person name="Littmann E.R."/>
            <person name="Fontana E."/>
            <person name="Moody T.U."/>
            <person name="Kohout C.E."/>
            <person name="Gjonbalaj M."/>
            <person name="Eaton V."/>
            <person name="Seok R."/>
            <person name="Leiner I.M."/>
            <person name="Pamer E.G."/>
        </authorList>
    </citation>
    <scope>NUCLEOTIDE SEQUENCE</scope>
    <source>
        <strain evidence="2">MSK.17.79</strain>
    </source>
</reference>
<dbReference type="Proteomes" id="UP001197847">
    <property type="component" value="Unassembled WGS sequence"/>
</dbReference>
<dbReference type="EMBL" id="QSUG01000006">
    <property type="protein sequence ID" value="RGN23324.1"/>
    <property type="molecule type" value="Genomic_DNA"/>
</dbReference>
<accession>A0A3E5ANN5</accession>
<sequence length="126" mass="14652">MIKNGKYAYYKGNEYKFSRDADGNYIIITSDLKKTDCTFKDKYNTGVYSKLVNISDVDEIYKIATYGKVNEERVSIIKEKNGEYLVSTNDCKIGEKLKLDRVDKYAYEGWLNSNIVKLDEEKQVIK</sequence>
<dbReference type="EMBL" id="JAAILW010000022">
    <property type="protein sequence ID" value="NSC27900.1"/>
    <property type="molecule type" value="Genomic_DNA"/>
</dbReference>
<dbReference type="EMBL" id="QSKC01000058">
    <property type="protein sequence ID" value="RHE27874.1"/>
    <property type="molecule type" value="Genomic_DNA"/>
</dbReference>
<evidence type="ECO:0000313" key="8">
    <source>
        <dbReference type="EMBL" id="RHE96611.1"/>
    </source>
</evidence>
<evidence type="ECO:0000313" key="13">
    <source>
        <dbReference type="Proteomes" id="UP000285290"/>
    </source>
</evidence>
<dbReference type="Proteomes" id="UP000283501">
    <property type="component" value="Unassembled WGS sequence"/>
</dbReference>
<gene>
    <name evidence="8" type="ORF">DW703_17640</name>
    <name evidence="7" type="ORF">DW753_15520</name>
    <name evidence="6" type="ORF">DW912_15530</name>
    <name evidence="5" type="ORF">DWV78_03510</name>
    <name evidence="4" type="ORF">DWW89_16500</name>
    <name evidence="3" type="ORF">DXB72_08120</name>
    <name evidence="9" type="ORF">FYL37_14855</name>
    <name evidence="2" type="ORF">G4319_11200</name>
    <name evidence="1" type="ORF">LK487_05525</name>
</gene>
<evidence type="ECO:0000313" key="16">
    <source>
        <dbReference type="Proteomes" id="UP000324325"/>
    </source>
</evidence>
<evidence type="ECO:0000313" key="11">
    <source>
        <dbReference type="Proteomes" id="UP000283501"/>
    </source>
</evidence>
<dbReference type="Proteomes" id="UP001193670">
    <property type="component" value="Unassembled WGS sequence"/>
</dbReference>
<evidence type="ECO:0000313" key="3">
    <source>
        <dbReference type="EMBL" id="RGN23324.1"/>
    </source>
</evidence>
<evidence type="ECO:0000313" key="15">
    <source>
        <dbReference type="Proteomes" id="UP000286581"/>
    </source>
</evidence>
<dbReference type="PIRSF" id="PIRSF033725">
    <property type="entry name" value="UCP033725"/>
    <property type="match status" value="1"/>
</dbReference>
<protein>
    <submittedName>
        <fullName evidence="3">Uncharacterized protein</fullName>
    </submittedName>
</protein>
<dbReference type="EMBL" id="JAJFBX010000006">
    <property type="protein sequence ID" value="MCC2746496.1"/>
    <property type="molecule type" value="Genomic_DNA"/>
</dbReference>
<proteinExistence type="predicted"/>
<reference evidence="10 11" key="1">
    <citation type="submission" date="2018-08" db="EMBL/GenBank/DDBJ databases">
        <title>A genome reference for cultivated species of the human gut microbiota.</title>
        <authorList>
            <person name="Zou Y."/>
            <person name="Xue W."/>
            <person name="Luo G."/>
        </authorList>
    </citation>
    <scope>NUCLEOTIDE SEQUENCE [LARGE SCALE GENOMIC DNA]</scope>
    <source>
        <strain evidence="5 15">AF12-8</strain>
        <strain evidence="4 12">AF17-27</strain>
        <strain evidence="8 11">AM26-2LB</strain>
        <strain evidence="7 13">AM29-10</strain>
        <strain evidence="6 14">AM42-17AT</strain>
        <strain evidence="3 10">OM05-6AA</strain>
    </source>
</reference>
<evidence type="ECO:0000313" key="2">
    <source>
        <dbReference type="EMBL" id="NSC27900.1"/>
    </source>
</evidence>
<reference evidence="9 16" key="3">
    <citation type="submission" date="2019-09" db="EMBL/GenBank/DDBJ databases">
        <title>Strain-level analysis of Eubacterium rectale using genomes from metagenomes.</title>
        <authorList>
            <person name="Karcher N."/>
            <person name="Segata N."/>
        </authorList>
    </citation>
    <scope>NUCLEOTIDE SEQUENCE [LARGE SCALE GENOMIC DNA]</scope>
    <source>
        <strain evidence="9 16">L2-21</strain>
    </source>
</reference>
<evidence type="ECO:0000313" key="12">
    <source>
        <dbReference type="Proteomes" id="UP000283765"/>
    </source>
</evidence>
<dbReference type="Proteomes" id="UP000286220">
    <property type="component" value="Unassembled WGS sequence"/>
</dbReference>
<reference evidence="1" key="6">
    <citation type="submission" date="2021-10" db="EMBL/GenBank/DDBJ databases">
        <title>Collection of gut derived symbiotic bacterial strains cultured from healthy donors.</title>
        <authorList>
            <person name="Lin H."/>
            <person name="Littmann E."/>
            <person name="Claire K."/>
            <person name="Pamer E."/>
        </authorList>
    </citation>
    <scope>NUCLEOTIDE SEQUENCE</scope>
    <source>
        <strain evidence="1">MSK.22.92</strain>
    </source>
</reference>
<dbReference type="Proteomes" id="UP000324325">
    <property type="component" value="Unassembled WGS sequence"/>
</dbReference>
<dbReference type="AlphaFoldDB" id="A0A3E5ANN5"/>
<evidence type="ECO:0000313" key="6">
    <source>
        <dbReference type="EMBL" id="RHA88443.1"/>
    </source>
</evidence>
<organism evidence="3 10">
    <name type="scientific">Agathobacter rectalis</name>
    <dbReference type="NCBI Taxonomy" id="39491"/>
    <lineage>
        <taxon>Bacteria</taxon>
        <taxon>Bacillati</taxon>
        <taxon>Bacillota</taxon>
        <taxon>Clostridia</taxon>
        <taxon>Lachnospirales</taxon>
        <taxon>Lachnospiraceae</taxon>
        <taxon>Agathobacter</taxon>
    </lineage>
</organism>
<reference evidence="2" key="5">
    <citation type="submission" date="2020-02" db="EMBL/GenBank/DDBJ databases">
        <authorList>
            <person name="Littmann E."/>
            <person name="Sorbara M."/>
        </authorList>
    </citation>
    <scope>NUCLEOTIDE SEQUENCE</scope>
    <source>
        <strain evidence="2">MSK.17.79</strain>
    </source>
</reference>
<reference evidence="9 16" key="2">
    <citation type="submission" date="2019-08" db="EMBL/GenBank/DDBJ databases">
        <authorList>
            <person name="Duncan S."/>
            <person name="Walker A."/>
        </authorList>
    </citation>
    <scope>NUCLEOTIDE SEQUENCE [LARGE SCALE GENOMIC DNA]</scope>
    <source>
        <strain evidence="9 16">L2-21</strain>
    </source>
</reference>
<comment type="caution">
    <text evidence="3">The sequence shown here is derived from an EMBL/GenBank/DDBJ whole genome shotgun (WGS) entry which is preliminary data.</text>
</comment>
<evidence type="ECO:0000313" key="9">
    <source>
        <dbReference type="EMBL" id="TYL55571.1"/>
    </source>
</evidence>
<evidence type="ECO:0000313" key="10">
    <source>
        <dbReference type="Proteomes" id="UP000260970"/>
    </source>
</evidence>
<dbReference type="InterPro" id="IPR017020">
    <property type="entry name" value="UCP033725"/>
</dbReference>
<name>A0A3E5ANN5_9FIRM</name>
<evidence type="ECO:0000313" key="14">
    <source>
        <dbReference type="Proteomes" id="UP000286220"/>
    </source>
</evidence>
<dbReference type="Proteomes" id="UP000286581">
    <property type="component" value="Unassembled WGS sequence"/>
</dbReference>
<dbReference type="EMBL" id="QSKY01000081">
    <property type="protein sequence ID" value="RHE96611.1"/>
    <property type="molecule type" value="Genomic_DNA"/>
</dbReference>
<dbReference type="EMBL" id="QRXR01000050">
    <property type="protein sequence ID" value="RGU18703.1"/>
    <property type="molecule type" value="Genomic_DNA"/>
</dbReference>
<evidence type="ECO:0000313" key="1">
    <source>
        <dbReference type="EMBL" id="MCC2746496.1"/>
    </source>
</evidence>
<dbReference type="EMBL" id="QSAE01000006">
    <property type="protein sequence ID" value="RGW40939.1"/>
    <property type="molecule type" value="Genomic_DNA"/>
</dbReference>
<dbReference type="EMBL" id="QSFZ01000025">
    <property type="protein sequence ID" value="RHA88443.1"/>
    <property type="molecule type" value="Genomic_DNA"/>
</dbReference>
<dbReference type="Proteomes" id="UP000260970">
    <property type="component" value="Unassembled WGS sequence"/>
</dbReference>
<dbReference type="RefSeq" id="WP_117690461.1">
    <property type="nucleotide sequence ID" value="NZ_CP100127.1"/>
</dbReference>
<dbReference type="EMBL" id="VSTG01000030">
    <property type="protein sequence ID" value="TYL55571.1"/>
    <property type="molecule type" value="Genomic_DNA"/>
</dbReference>
<dbReference type="Proteomes" id="UP000285290">
    <property type="component" value="Unassembled WGS sequence"/>
</dbReference>
<evidence type="ECO:0000313" key="5">
    <source>
        <dbReference type="EMBL" id="RGW40939.1"/>
    </source>
</evidence>
<dbReference type="Proteomes" id="UP000283765">
    <property type="component" value="Unassembled WGS sequence"/>
</dbReference>
<evidence type="ECO:0000313" key="4">
    <source>
        <dbReference type="EMBL" id="RGU18703.1"/>
    </source>
</evidence>